<evidence type="ECO:0000313" key="1">
    <source>
        <dbReference type="EMBL" id="NEW77366.1"/>
    </source>
</evidence>
<organism evidence="1 2">
    <name type="scientific">Streptomyces rhizosphaericus</name>
    <dbReference type="NCBI Taxonomy" id="114699"/>
    <lineage>
        <taxon>Bacteria</taxon>
        <taxon>Bacillati</taxon>
        <taxon>Actinomycetota</taxon>
        <taxon>Actinomycetes</taxon>
        <taxon>Kitasatosporales</taxon>
        <taxon>Streptomycetaceae</taxon>
        <taxon>Streptomyces</taxon>
        <taxon>Streptomyces violaceusniger group</taxon>
    </lineage>
</organism>
<dbReference type="AlphaFoldDB" id="A0A6G4AV63"/>
<evidence type="ECO:0008006" key="3">
    <source>
        <dbReference type="Google" id="ProtNLM"/>
    </source>
</evidence>
<dbReference type="EMBL" id="JAAIKT010000115">
    <property type="protein sequence ID" value="NEW77366.1"/>
    <property type="molecule type" value="Genomic_DNA"/>
</dbReference>
<sequence>MPLFAARQNRARLMPELDDQVLGRALKSLCQPPIPGMTDIQVGLLAQLLSASHGDWDRKAHRVSVLAQCVMASQLPEAWLARHPHDANAVVLHGWAECLRATRCGSMPKAQAVLDACHRASDDHPADPTPWVVILGVLRRLRCPQREVFGAWNEVLRRDRWHRQAYLQMLGYLSPAECGDHMQMMDFIETAQARMPATAPAIGLELSAATRQYVKTLGMGGPSALLAKDQWRQPTGASVLQRALDWQRNPGYLRHAAALADLNILAFALVAAQRTNEAKDVFAALAGIVTPWPWHALGDPLMAYERETRRALRYRSTPARG</sequence>
<gene>
    <name evidence="1" type="ORF">G4H13_45375</name>
</gene>
<protein>
    <recommendedName>
        <fullName evidence="3">DUF4034 domain-containing protein</fullName>
    </recommendedName>
</protein>
<proteinExistence type="predicted"/>
<name>A0A6G4AV63_9ACTN</name>
<evidence type="ECO:0000313" key="2">
    <source>
        <dbReference type="Proteomes" id="UP000476310"/>
    </source>
</evidence>
<keyword evidence="2" id="KW-1185">Reference proteome</keyword>
<comment type="caution">
    <text evidence="1">The sequence shown here is derived from an EMBL/GenBank/DDBJ whole genome shotgun (WGS) entry which is preliminary data.</text>
</comment>
<accession>A0A6G4AV63</accession>
<dbReference type="Proteomes" id="UP000476310">
    <property type="component" value="Unassembled WGS sequence"/>
</dbReference>
<reference evidence="1" key="1">
    <citation type="submission" date="2020-02" db="EMBL/GenBank/DDBJ databases">
        <title>A new Streptomyces sp. for controlling soil-borne diseases.</title>
        <authorList>
            <person name="Li X."/>
            <person name="Tian Y."/>
            <person name="Gao K."/>
        </authorList>
    </citation>
    <scope>NUCLEOTIDE SEQUENCE [LARGE SCALE GENOMIC DNA]</scope>
    <source>
        <strain evidence="1">0250</strain>
    </source>
</reference>